<dbReference type="GO" id="GO:0005525">
    <property type="term" value="F:GTP binding"/>
    <property type="evidence" value="ECO:0007669"/>
    <property type="project" value="InterPro"/>
</dbReference>
<proteinExistence type="predicted"/>
<feature type="domain" description="Molybdopterin-guanine dinucleotide biosynthesis protein B (MobB)" evidence="1">
    <location>
        <begin position="4"/>
        <end position="136"/>
    </location>
</feature>
<evidence type="ECO:0000313" key="3">
    <source>
        <dbReference type="Proteomes" id="UP000001661"/>
    </source>
</evidence>
<reference evidence="2 3" key="1">
    <citation type="journal article" date="2010" name="Stand. Genomic Sci.">
        <title>Complete genome sequence of Acetohalobium arabaticum type strain (Z-7288).</title>
        <authorList>
            <person name="Sikorski J."/>
            <person name="Lapidus A."/>
            <person name="Chertkov O."/>
            <person name="Lucas S."/>
            <person name="Copeland A."/>
            <person name="Glavina Del Rio T."/>
            <person name="Nolan M."/>
            <person name="Tice H."/>
            <person name="Cheng J.F."/>
            <person name="Han C."/>
            <person name="Brambilla E."/>
            <person name="Pitluck S."/>
            <person name="Liolios K."/>
            <person name="Ivanova N."/>
            <person name="Mavromatis K."/>
            <person name="Mikhailova N."/>
            <person name="Pati A."/>
            <person name="Bruce D."/>
            <person name="Detter C."/>
            <person name="Tapia R."/>
            <person name="Goodwin L."/>
            <person name="Chen A."/>
            <person name="Palaniappan K."/>
            <person name="Land M."/>
            <person name="Hauser L."/>
            <person name="Chang Y.J."/>
            <person name="Jeffries C.D."/>
            <person name="Rohde M."/>
            <person name="Goker M."/>
            <person name="Spring S."/>
            <person name="Woyke T."/>
            <person name="Bristow J."/>
            <person name="Eisen J.A."/>
            <person name="Markowitz V."/>
            <person name="Hugenholtz P."/>
            <person name="Kyrpides N.C."/>
            <person name="Klenk H.P."/>
        </authorList>
    </citation>
    <scope>NUCLEOTIDE SEQUENCE [LARGE SCALE GENOMIC DNA]</scope>
    <source>
        <strain evidence="3">ATCC 49924 / DSM 5501 / Z-7288</strain>
    </source>
</reference>
<evidence type="ECO:0000259" key="1">
    <source>
        <dbReference type="Pfam" id="PF03205"/>
    </source>
</evidence>
<sequence>MLPVVSIVGNSGSGKTTFLERLIPEMKARGYKVATIKHDAHNFKIDKPGKDSWQHRKAGAQTVILSSQTKMAMIKELDQEIGLDTLVQNYINNKDIDLVITEGYKTGDKPKIEIFRPAKFDQPLFAKEDSNVLTIIRNNEDVEGGFLVSQLIKAADLIEEEVLK</sequence>
<dbReference type="AlphaFoldDB" id="D9QV36"/>
<dbReference type="PANTHER" id="PTHR40072">
    <property type="entry name" value="MOLYBDOPTERIN-GUANINE DINUCLEOTIDE BIOSYNTHESIS ADAPTER PROTEIN-RELATED"/>
    <property type="match status" value="1"/>
</dbReference>
<organism evidence="2 3">
    <name type="scientific">Acetohalobium arabaticum (strain ATCC 49924 / DSM 5501 / Z-7288)</name>
    <dbReference type="NCBI Taxonomy" id="574087"/>
    <lineage>
        <taxon>Bacteria</taxon>
        <taxon>Bacillati</taxon>
        <taxon>Bacillota</taxon>
        <taxon>Clostridia</taxon>
        <taxon>Halanaerobiales</taxon>
        <taxon>Halobacteroidaceae</taxon>
        <taxon>Acetohalobium</taxon>
    </lineage>
</organism>
<dbReference type="Proteomes" id="UP000001661">
    <property type="component" value="Chromosome"/>
</dbReference>
<dbReference type="InterPro" id="IPR052539">
    <property type="entry name" value="MGD_biosynthesis_adapter"/>
</dbReference>
<dbReference type="KEGG" id="aar:Acear_0552"/>
<dbReference type="RefSeq" id="WP_013277541.1">
    <property type="nucleotide sequence ID" value="NC_014378.1"/>
</dbReference>
<dbReference type="Gene3D" id="3.40.50.300">
    <property type="entry name" value="P-loop containing nucleotide triphosphate hydrolases"/>
    <property type="match status" value="1"/>
</dbReference>
<dbReference type="GO" id="GO:0006777">
    <property type="term" value="P:Mo-molybdopterin cofactor biosynthetic process"/>
    <property type="evidence" value="ECO:0007669"/>
    <property type="project" value="InterPro"/>
</dbReference>
<dbReference type="PANTHER" id="PTHR40072:SF1">
    <property type="entry name" value="MOLYBDOPTERIN-GUANINE DINUCLEOTIDE BIOSYNTHESIS ADAPTER PROTEIN"/>
    <property type="match status" value="1"/>
</dbReference>
<dbReference type="NCBIfam" id="TIGR00176">
    <property type="entry name" value="mobB"/>
    <property type="match status" value="1"/>
</dbReference>
<dbReference type="InterPro" id="IPR027417">
    <property type="entry name" value="P-loop_NTPase"/>
</dbReference>
<dbReference type="InterPro" id="IPR004435">
    <property type="entry name" value="MobB_dom"/>
</dbReference>
<dbReference type="OrthoDB" id="9786803at2"/>
<protein>
    <submittedName>
        <fullName evidence="2">Molybdopterin-guanine dinucleotide biosynthesis protein B</fullName>
    </submittedName>
</protein>
<name>D9QV36_ACEAZ</name>
<dbReference type="HOGENOM" id="CLU_068199_2_2_9"/>
<dbReference type="eggNOG" id="COG1763">
    <property type="taxonomic scope" value="Bacteria"/>
</dbReference>
<accession>D9QV36</accession>
<dbReference type="STRING" id="574087.Acear_0552"/>
<dbReference type="CDD" id="cd03116">
    <property type="entry name" value="MobB"/>
    <property type="match status" value="1"/>
</dbReference>
<evidence type="ECO:0000313" key="2">
    <source>
        <dbReference type="EMBL" id="ADL12095.1"/>
    </source>
</evidence>
<keyword evidence="3" id="KW-1185">Reference proteome</keyword>
<dbReference type="Pfam" id="PF03205">
    <property type="entry name" value="MobB"/>
    <property type="match status" value="1"/>
</dbReference>
<gene>
    <name evidence="2" type="ordered locus">Acear_0552</name>
</gene>
<dbReference type="SUPFAM" id="SSF52540">
    <property type="entry name" value="P-loop containing nucleoside triphosphate hydrolases"/>
    <property type="match status" value="1"/>
</dbReference>
<dbReference type="EMBL" id="CP002105">
    <property type="protein sequence ID" value="ADL12095.1"/>
    <property type="molecule type" value="Genomic_DNA"/>
</dbReference>